<organism evidence="1 2">
    <name type="scientific">Lyngbya confervoides BDU141951</name>
    <dbReference type="NCBI Taxonomy" id="1574623"/>
    <lineage>
        <taxon>Bacteria</taxon>
        <taxon>Bacillati</taxon>
        <taxon>Cyanobacteriota</taxon>
        <taxon>Cyanophyceae</taxon>
        <taxon>Oscillatoriophycideae</taxon>
        <taxon>Oscillatoriales</taxon>
        <taxon>Microcoleaceae</taxon>
        <taxon>Lyngbya</taxon>
    </lineage>
</organism>
<gene>
    <name evidence="1" type="ORF">QQ91_0015500</name>
</gene>
<evidence type="ECO:0008006" key="3">
    <source>
        <dbReference type="Google" id="ProtNLM"/>
    </source>
</evidence>
<dbReference type="EMBL" id="JTHE03000089">
    <property type="protein sequence ID" value="MCM1984230.1"/>
    <property type="molecule type" value="Genomic_DNA"/>
</dbReference>
<comment type="caution">
    <text evidence="1">The sequence shown here is derived from an EMBL/GenBank/DDBJ whole genome shotgun (WGS) entry which is preliminary data.</text>
</comment>
<evidence type="ECO:0000313" key="1">
    <source>
        <dbReference type="EMBL" id="MCM1984230.1"/>
    </source>
</evidence>
<protein>
    <recommendedName>
        <fullName evidence="3">LIM zinc-binding domain-containing protein</fullName>
    </recommendedName>
</protein>
<reference evidence="1 2" key="1">
    <citation type="journal article" date="2015" name="Genome Announc.">
        <title>Draft Genome Sequence of Filamentous Marine Cyanobacterium Lyngbya confervoides Strain BDU141951.</title>
        <authorList>
            <person name="Chandrababunaidu M.M."/>
            <person name="Sen D."/>
            <person name="Tripathy S."/>
        </authorList>
    </citation>
    <scope>NUCLEOTIDE SEQUENCE [LARGE SCALE GENOMIC DNA]</scope>
    <source>
        <strain evidence="1 2">BDU141951</strain>
    </source>
</reference>
<proteinExistence type="predicted"/>
<name>A0ABD4T6P5_9CYAN</name>
<keyword evidence="2" id="KW-1185">Reference proteome</keyword>
<dbReference type="AlphaFoldDB" id="A0ABD4T6P5"/>
<dbReference type="Proteomes" id="UP000031561">
    <property type="component" value="Unassembled WGS sequence"/>
</dbReference>
<dbReference type="RefSeq" id="WP_166283016.1">
    <property type="nucleotide sequence ID" value="NZ_JTHE03000089.1"/>
</dbReference>
<evidence type="ECO:0000313" key="2">
    <source>
        <dbReference type="Proteomes" id="UP000031561"/>
    </source>
</evidence>
<accession>A0ABD4T6P5</accession>
<sequence length="57" mass="6484">MAFHGKPCDTCGHCVTLRYRIQSNSHAPWQLVCASCWKQIAPNNPDYRYGGTWKAKS</sequence>